<keyword evidence="3" id="KW-1185">Reference proteome</keyword>
<sequence>MLKEEILQQTMEHGIALSCGMIERYVEYGLIVGNKDSQGYSKGVSTLYHERTLEAILLIDKLKLSKLFKHQKDYIFILFWKGYPIQWDKLKARLLEFHSSVMDSFKVIADFTANPSYKEIIDDIAADEVNTKKTIGRPSKHSIEAQKKAACETATRITLMSKMISGIFDNEAISLDVFQDFNQQTKIDSEYLNESILVHANNWLQMKTWRNAVKKSNEQDYIETYELITILKEYWSDLVPNNDNIYDIPLIGGIVQTFEENLHIKVFSDRPWFYRFVVLILLSGGFRQILLVFLSNPDTRNSWEQLGTARCSYSSINREHIERR</sequence>
<comment type="caution">
    <text evidence="2">The sequence shown here is derived from an EMBL/GenBank/DDBJ whole genome shotgun (WGS) entry which is preliminary data.</text>
</comment>
<dbReference type="Proteomes" id="UP001165962">
    <property type="component" value="Unassembled WGS sequence"/>
</dbReference>
<feature type="transmembrane region" description="Helical" evidence="1">
    <location>
        <begin position="272"/>
        <end position="294"/>
    </location>
</feature>
<evidence type="ECO:0000256" key="1">
    <source>
        <dbReference type="SAM" id="Phobius"/>
    </source>
</evidence>
<proteinExistence type="predicted"/>
<name>A0ABX0J9M8_9BACL</name>
<gene>
    <name evidence="2" type="ORF">G9U52_25400</name>
</gene>
<keyword evidence="1" id="KW-0472">Membrane</keyword>
<keyword evidence="1" id="KW-0812">Transmembrane</keyword>
<organism evidence="2 3">
    <name type="scientific">Paenibacillus agricola</name>
    <dbReference type="NCBI Taxonomy" id="2716264"/>
    <lineage>
        <taxon>Bacteria</taxon>
        <taxon>Bacillati</taxon>
        <taxon>Bacillota</taxon>
        <taxon>Bacilli</taxon>
        <taxon>Bacillales</taxon>
        <taxon>Paenibacillaceae</taxon>
        <taxon>Paenibacillus</taxon>
    </lineage>
</organism>
<keyword evidence="1" id="KW-1133">Transmembrane helix</keyword>
<protein>
    <submittedName>
        <fullName evidence="2">Uncharacterized protein</fullName>
    </submittedName>
</protein>
<reference evidence="2" key="1">
    <citation type="submission" date="2020-03" db="EMBL/GenBank/DDBJ databases">
        <title>Draft sequencing of Paenibacilllus sp. S3N08.</title>
        <authorList>
            <person name="Kim D.-U."/>
        </authorList>
    </citation>
    <scope>NUCLEOTIDE SEQUENCE</scope>
    <source>
        <strain evidence="2">S3N08</strain>
    </source>
</reference>
<dbReference type="EMBL" id="JAAOIW010000011">
    <property type="protein sequence ID" value="NHN33157.1"/>
    <property type="molecule type" value="Genomic_DNA"/>
</dbReference>
<evidence type="ECO:0000313" key="3">
    <source>
        <dbReference type="Proteomes" id="UP001165962"/>
    </source>
</evidence>
<evidence type="ECO:0000313" key="2">
    <source>
        <dbReference type="EMBL" id="NHN33157.1"/>
    </source>
</evidence>
<dbReference type="RefSeq" id="WP_166153470.1">
    <property type="nucleotide sequence ID" value="NZ_JAAOIW010000011.1"/>
</dbReference>
<accession>A0ABX0J9M8</accession>